<dbReference type="GO" id="GO:0016787">
    <property type="term" value="F:hydrolase activity"/>
    <property type="evidence" value="ECO:0007669"/>
    <property type="project" value="UniProtKB-KW"/>
</dbReference>
<comment type="caution">
    <text evidence="1">The sequence shown here is derived from an EMBL/GenBank/DDBJ whole genome shotgun (WGS) entry which is preliminary data.</text>
</comment>
<name>A0ABW1G0L0_9ACTN</name>
<proteinExistence type="predicted"/>
<dbReference type="RefSeq" id="WP_380583070.1">
    <property type="nucleotide sequence ID" value="NZ_JBHSQJ010000048.1"/>
</dbReference>
<keyword evidence="1" id="KW-0378">Hydrolase</keyword>
<dbReference type="Pfam" id="PF06821">
    <property type="entry name" value="Ser_hydrolase"/>
    <property type="match status" value="1"/>
</dbReference>
<dbReference type="SUPFAM" id="SSF53474">
    <property type="entry name" value="alpha/beta-Hydrolases"/>
    <property type="match status" value="1"/>
</dbReference>
<organism evidence="1 2">
    <name type="scientific">Streptacidiphilus monticola</name>
    <dbReference type="NCBI Taxonomy" id="2161674"/>
    <lineage>
        <taxon>Bacteria</taxon>
        <taxon>Bacillati</taxon>
        <taxon>Actinomycetota</taxon>
        <taxon>Actinomycetes</taxon>
        <taxon>Kitasatosporales</taxon>
        <taxon>Streptomycetaceae</taxon>
        <taxon>Streptacidiphilus</taxon>
    </lineage>
</organism>
<accession>A0ABW1G0L0</accession>
<dbReference type="Gene3D" id="3.40.50.1820">
    <property type="entry name" value="alpha/beta hydrolase"/>
    <property type="match status" value="1"/>
</dbReference>
<evidence type="ECO:0000313" key="2">
    <source>
        <dbReference type="Proteomes" id="UP001596174"/>
    </source>
</evidence>
<dbReference type="InterPro" id="IPR029058">
    <property type="entry name" value="AB_hydrolase_fold"/>
</dbReference>
<sequence length="179" mass="19382">MTAQPNYLVLPGYLGSGPEHWQTRWEAADPAFRRVEQADWDRPRLSDWLDALDEAVAAEPGPVVLVGHSLGCVLTAHWAAARPASAVAGAFLVAPADIERAGVPELENFCPVPLQRLPFPSIVVASTDDPWCTPQRARLFADAWGARLEFTGAHGHLNSDSGLGDWPFGRKLLAELPVS</sequence>
<keyword evidence="2" id="KW-1185">Reference proteome</keyword>
<protein>
    <submittedName>
        <fullName evidence="1">RBBP9/YdeN family alpha/beta hydrolase</fullName>
    </submittedName>
</protein>
<dbReference type="Proteomes" id="UP001596174">
    <property type="component" value="Unassembled WGS sequence"/>
</dbReference>
<gene>
    <name evidence="1" type="ORF">ACFP3V_12670</name>
</gene>
<evidence type="ECO:0000313" key="1">
    <source>
        <dbReference type="EMBL" id="MFC5908064.1"/>
    </source>
</evidence>
<dbReference type="EMBL" id="JBHSQJ010000048">
    <property type="protein sequence ID" value="MFC5908064.1"/>
    <property type="molecule type" value="Genomic_DNA"/>
</dbReference>
<dbReference type="InterPro" id="IPR010662">
    <property type="entry name" value="RBBP9/YdeN"/>
</dbReference>
<reference evidence="2" key="1">
    <citation type="journal article" date="2019" name="Int. J. Syst. Evol. Microbiol.">
        <title>The Global Catalogue of Microorganisms (GCM) 10K type strain sequencing project: providing services to taxonomists for standard genome sequencing and annotation.</title>
        <authorList>
            <consortium name="The Broad Institute Genomics Platform"/>
            <consortium name="The Broad Institute Genome Sequencing Center for Infectious Disease"/>
            <person name="Wu L."/>
            <person name="Ma J."/>
        </authorList>
    </citation>
    <scope>NUCLEOTIDE SEQUENCE [LARGE SCALE GENOMIC DNA]</scope>
    <source>
        <strain evidence="2">JCM 4816</strain>
    </source>
</reference>